<accession>A0ACC3S8W4</accession>
<evidence type="ECO:0000313" key="1">
    <source>
        <dbReference type="EMBL" id="KAK8202236.1"/>
    </source>
</evidence>
<name>A0ACC3S8W4_9PEZI</name>
<keyword evidence="2" id="KW-1185">Reference proteome</keyword>
<comment type="caution">
    <text evidence="1">The sequence shown here is derived from an EMBL/GenBank/DDBJ whole genome shotgun (WGS) entry which is preliminary data.</text>
</comment>
<dbReference type="EMBL" id="JAMKPW020000033">
    <property type="protein sequence ID" value="KAK8202236.1"/>
    <property type="molecule type" value="Genomic_DNA"/>
</dbReference>
<organism evidence="1 2">
    <name type="scientific">Zalaria obscura</name>
    <dbReference type="NCBI Taxonomy" id="2024903"/>
    <lineage>
        <taxon>Eukaryota</taxon>
        <taxon>Fungi</taxon>
        <taxon>Dikarya</taxon>
        <taxon>Ascomycota</taxon>
        <taxon>Pezizomycotina</taxon>
        <taxon>Dothideomycetes</taxon>
        <taxon>Dothideomycetidae</taxon>
        <taxon>Dothideales</taxon>
        <taxon>Zalariaceae</taxon>
        <taxon>Zalaria</taxon>
    </lineage>
</organism>
<evidence type="ECO:0000313" key="2">
    <source>
        <dbReference type="Proteomes" id="UP001320706"/>
    </source>
</evidence>
<proteinExistence type="predicted"/>
<protein>
    <submittedName>
        <fullName evidence="1">Uncharacterized protein</fullName>
    </submittedName>
</protein>
<dbReference type="Proteomes" id="UP001320706">
    <property type="component" value="Unassembled WGS sequence"/>
</dbReference>
<sequence length="526" mass="59211">MRYYPPIPARLFQALRPACRTSSPHCLALRSQPKRYKTTPRKAPLTRRKQNAAQFSPPVSEGGELILPPETQAALVDFLQNDWKLGRTRTAPEVMLLLASRTPEQARAMIKGQKMLELAADDGHADSVVRVVYDALRQDADKPGVLKTPLARRLEGVLHLIISREAHVQAIGLAGQLAAYRGDVRTAIRHLERATNLAIEEHRLALQDKKDKETVGGKKPYKMNDEEIAAQFAYGGDLSSPWNVLGRLCLQQGRLEDAGKAYLVGMALDDPTSFFYAAQLDYYLAGKQYNQDWVYNMTKAAASGHHQAAYELGVYYLEFAPPVLPGVEKTLWGHVQDVYNNLYSFLRPQITAPDATDNKFHLATWPRDIKDRLKLGEAWLHIAVEYQYMPARLAVARLALQPYIGLGNNLTRPITRSGQEADPPEGMIKNPYYWPNVAADQLSIILGLRLTVEFAQREPDRVGFEQRTLAFSPYPEVWETWVEDLDALEEEARQICDVAGIDAMDLDGTLLYRYRGPRGDGLFEVK</sequence>
<reference evidence="1" key="1">
    <citation type="submission" date="2024-02" db="EMBL/GenBank/DDBJ databases">
        <title>Metagenome Assembled Genome of Zalaria obscura JY119.</title>
        <authorList>
            <person name="Vighnesh L."/>
            <person name="Jagadeeshwari U."/>
            <person name="Venkata Ramana C."/>
            <person name="Sasikala C."/>
        </authorList>
    </citation>
    <scope>NUCLEOTIDE SEQUENCE</scope>
    <source>
        <strain evidence="1">JY119</strain>
    </source>
</reference>
<gene>
    <name evidence="1" type="ORF">M8818_005763</name>
</gene>